<dbReference type="AlphaFoldDB" id="A0A6J4S8W0"/>
<feature type="non-terminal residue" evidence="1">
    <location>
        <position position="1"/>
    </location>
</feature>
<sequence>ETVIIIGATVETRSAARRADRSRIRRTAEHAGAGFVLGRLQSRCRAAHRGADRGHDRAAGCLPGHRPLVHVRQVGHSVLAQRRARRTI</sequence>
<gene>
    <name evidence="1" type="ORF">AVDCRST_MAG09-189</name>
</gene>
<reference evidence="1" key="1">
    <citation type="submission" date="2020-02" db="EMBL/GenBank/DDBJ databases">
        <authorList>
            <person name="Meier V. D."/>
        </authorList>
    </citation>
    <scope>NUCLEOTIDE SEQUENCE</scope>
    <source>
        <strain evidence="1">AVDCRST_MAG09</strain>
    </source>
</reference>
<proteinExistence type="predicted"/>
<protein>
    <submittedName>
        <fullName evidence="1">Uncharacterized protein</fullName>
    </submittedName>
</protein>
<feature type="non-terminal residue" evidence="1">
    <location>
        <position position="88"/>
    </location>
</feature>
<dbReference type="EMBL" id="CADCVZ010000005">
    <property type="protein sequence ID" value="CAA9492417.1"/>
    <property type="molecule type" value="Genomic_DNA"/>
</dbReference>
<organism evidence="1">
    <name type="scientific">uncultured Sphingomonas sp</name>
    <dbReference type="NCBI Taxonomy" id="158754"/>
    <lineage>
        <taxon>Bacteria</taxon>
        <taxon>Pseudomonadati</taxon>
        <taxon>Pseudomonadota</taxon>
        <taxon>Alphaproteobacteria</taxon>
        <taxon>Sphingomonadales</taxon>
        <taxon>Sphingomonadaceae</taxon>
        <taxon>Sphingomonas</taxon>
        <taxon>environmental samples</taxon>
    </lineage>
</organism>
<name>A0A6J4S8W0_9SPHN</name>
<evidence type="ECO:0000313" key="1">
    <source>
        <dbReference type="EMBL" id="CAA9492417.1"/>
    </source>
</evidence>
<accession>A0A6J4S8W0</accession>